<dbReference type="OrthoDB" id="9778062at2"/>
<feature type="transmembrane region" description="Helical" evidence="12">
    <location>
        <begin position="12"/>
        <end position="32"/>
    </location>
</feature>
<evidence type="ECO:0000256" key="8">
    <source>
        <dbReference type="ARBA" id="ARBA00022692"/>
    </source>
</evidence>
<protein>
    <recommendedName>
        <fullName evidence="4">Lipopolysaccharide export system permease protein LptF</fullName>
    </recommendedName>
</protein>
<evidence type="ECO:0000256" key="10">
    <source>
        <dbReference type="ARBA" id="ARBA00023136"/>
    </source>
</evidence>
<dbReference type="AlphaFoldDB" id="A0A1B8QE81"/>
<keyword evidence="10 12" id="KW-0472">Membrane</keyword>
<dbReference type="InterPro" id="IPR030922">
    <property type="entry name" value="LptF"/>
</dbReference>
<evidence type="ECO:0000313" key="13">
    <source>
        <dbReference type="EMBL" id="OBX79952.1"/>
    </source>
</evidence>
<dbReference type="PANTHER" id="PTHR33529">
    <property type="entry name" value="SLR0882 PROTEIN-RELATED"/>
    <property type="match status" value="1"/>
</dbReference>
<feature type="transmembrane region" description="Helical" evidence="12">
    <location>
        <begin position="268"/>
        <end position="286"/>
    </location>
</feature>
<feature type="transmembrane region" description="Helical" evidence="12">
    <location>
        <begin position="330"/>
        <end position="353"/>
    </location>
</feature>
<comment type="caution">
    <text evidence="13">The sequence shown here is derived from an EMBL/GenBank/DDBJ whole genome shotgun (WGS) entry which is preliminary data.</text>
</comment>
<evidence type="ECO:0000256" key="12">
    <source>
        <dbReference type="SAM" id="Phobius"/>
    </source>
</evidence>
<dbReference type="InterPro" id="IPR005495">
    <property type="entry name" value="LptG/LptF_permease"/>
</dbReference>
<gene>
    <name evidence="13" type="ORF">A9308_04920</name>
</gene>
<organism evidence="13 14">
    <name type="scientific">Faucicola atlantae</name>
    <dbReference type="NCBI Taxonomy" id="34059"/>
    <lineage>
        <taxon>Bacteria</taxon>
        <taxon>Pseudomonadati</taxon>
        <taxon>Pseudomonadota</taxon>
        <taxon>Gammaproteobacteria</taxon>
        <taxon>Moraxellales</taxon>
        <taxon>Moraxellaceae</taxon>
        <taxon>Faucicola</taxon>
    </lineage>
</organism>
<feature type="transmembrane region" description="Helical" evidence="12">
    <location>
        <begin position="298"/>
        <end position="318"/>
    </location>
</feature>
<comment type="subcellular location">
    <subcellularLocation>
        <location evidence="2">Cell inner membrane</location>
        <topology evidence="2">Multi-pass membrane protein</topology>
    </subcellularLocation>
</comment>
<feature type="transmembrane region" description="Helical" evidence="12">
    <location>
        <begin position="52"/>
        <end position="77"/>
    </location>
</feature>
<dbReference type="STRING" id="34059.A9308_04920"/>
<evidence type="ECO:0000256" key="3">
    <source>
        <dbReference type="ARBA" id="ARBA00007725"/>
    </source>
</evidence>
<evidence type="ECO:0000256" key="5">
    <source>
        <dbReference type="ARBA" id="ARBA00022448"/>
    </source>
</evidence>
<evidence type="ECO:0000256" key="6">
    <source>
        <dbReference type="ARBA" id="ARBA00022475"/>
    </source>
</evidence>
<dbReference type="GO" id="GO:0015920">
    <property type="term" value="P:lipopolysaccharide transport"/>
    <property type="evidence" value="ECO:0007669"/>
    <property type="project" value="TreeGrafter"/>
</dbReference>
<proteinExistence type="inferred from homology"/>
<dbReference type="EMBL" id="LZMZ01000009">
    <property type="protein sequence ID" value="OBX79952.1"/>
    <property type="molecule type" value="Genomic_DNA"/>
</dbReference>
<keyword evidence="8 12" id="KW-0812">Transmembrane</keyword>
<dbReference type="Pfam" id="PF03739">
    <property type="entry name" value="LptF_LptG"/>
    <property type="match status" value="1"/>
</dbReference>
<evidence type="ECO:0000256" key="7">
    <source>
        <dbReference type="ARBA" id="ARBA00022519"/>
    </source>
</evidence>
<comment type="similarity">
    <text evidence="3">Belongs to the LptF/LptG family.</text>
</comment>
<evidence type="ECO:0000256" key="9">
    <source>
        <dbReference type="ARBA" id="ARBA00022989"/>
    </source>
</evidence>
<keyword evidence="6" id="KW-1003">Cell membrane</keyword>
<dbReference type="Proteomes" id="UP000092508">
    <property type="component" value="Unassembled WGS sequence"/>
</dbReference>
<dbReference type="GO" id="GO:0043190">
    <property type="term" value="C:ATP-binding cassette (ABC) transporter complex"/>
    <property type="evidence" value="ECO:0007669"/>
    <property type="project" value="InterPro"/>
</dbReference>
<keyword evidence="5" id="KW-0813">Transport</keyword>
<sequence length="374" mass="42158">MILRRYITQQVATNTLVVLGFLLVLMLSGRLIRYFGMAAQGRLDIGLLFTIIGYNLPTFVELILPLAFFVALMLVLGRMYIDQEMSVLFASGMDRGRVLVLLLPLVGAVFVLEAGVSIWAKPWGVRHSEQVWHKQSLASALDLVRPQTFISSGDYHLYVEAFDRDKRELRGLYVLNTRDDGRTDIITAERALQVPTREDDPMTLLDLYAGKRYTLSADSARYNQASFARYRISLQKPNIDKVTPQNVESQTIGKLWRARTESAAQAELGYRVSLPWLMLIAALLAMPLAQVNPRQGRWLRLLPAVLIFASCAIAIISLKTAVSKQKVSVWAYAWLLAVLLLATLYLNAQSTLATRLRARRRTRPNHRLDNQGVA</sequence>
<dbReference type="PANTHER" id="PTHR33529:SF7">
    <property type="entry name" value="LIPOPOLYSACCHARIDE EXPORT SYSTEM PERMEASE PROTEIN LPTF"/>
    <property type="match status" value="1"/>
</dbReference>
<evidence type="ECO:0000256" key="11">
    <source>
        <dbReference type="ARBA" id="ARBA00026081"/>
    </source>
</evidence>
<evidence type="ECO:0000313" key="14">
    <source>
        <dbReference type="Proteomes" id="UP000092508"/>
    </source>
</evidence>
<dbReference type="NCBIfam" id="TIGR04407">
    <property type="entry name" value="LptF_YjgP"/>
    <property type="match status" value="1"/>
</dbReference>
<comment type="function">
    <text evidence="1">Part of the ABC transporter complex LptBFG involved in the translocation of lipopolysaccharide (LPS) from the inner membrane to the outer membrane.</text>
</comment>
<comment type="subunit">
    <text evidence="11">Component of the lipopolysaccharide transport and assembly complex. The LptBFG transporter is composed of two ATP-binding proteins (LptB) and two transmembrane proteins (LptF and LptG).</text>
</comment>
<accession>A0A1B8QE81</accession>
<feature type="transmembrane region" description="Helical" evidence="12">
    <location>
        <begin position="98"/>
        <end position="120"/>
    </location>
</feature>
<reference evidence="13 14" key="1">
    <citation type="submission" date="2016-06" db="EMBL/GenBank/DDBJ databases">
        <title>Draft genome of Moraxella atlantae CCUG 66109.</title>
        <authorList>
            <person name="Salva-Serra F."/>
            <person name="Engstrom-Jakobsson H."/>
            <person name="Thorell K."/>
            <person name="Gonzales-Siles L."/>
            <person name="Karlsson R."/>
            <person name="Boulund F."/>
            <person name="Engstrand L."/>
            <person name="Kristiansson E."/>
            <person name="Moore E."/>
        </authorList>
    </citation>
    <scope>NUCLEOTIDE SEQUENCE [LARGE SCALE GENOMIC DNA]</scope>
    <source>
        <strain evidence="13 14">CCUG 66109</strain>
    </source>
</reference>
<dbReference type="RefSeq" id="WP_067235464.1">
    <property type="nucleotide sequence ID" value="NZ_LZMZ01000009.1"/>
</dbReference>
<keyword evidence="7" id="KW-0997">Cell inner membrane</keyword>
<evidence type="ECO:0000256" key="1">
    <source>
        <dbReference type="ARBA" id="ARBA00002265"/>
    </source>
</evidence>
<dbReference type="GO" id="GO:0055085">
    <property type="term" value="P:transmembrane transport"/>
    <property type="evidence" value="ECO:0007669"/>
    <property type="project" value="InterPro"/>
</dbReference>
<name>A0A1B8QE81_9GAMM</name>
<keyword evidence="9 12" id="KW-1133">Transmembrane helix</keyword>
<evidence type="ECO:0000256" key="4">
    <source>
        <dbReference type="ARBA" id="ARBA00014213"/>
    </source>
</evidence>
<evidence type="ECO:0000256" key="2">
    <source>
        <dbReference type="ARBA" id="ARBA00004429"/>
    </source>
</evidence>